<dbReference type="AlphaFoldDB" id="A0A1M5BN04"/>
<gene>
    <name evidence="1" type="ORF">SAMN02746091_02524</name>
</gene>
<evidence type="ECO:0000313" key="1">
    <source>
        <dbReference type="EMBL" id="SHF43786.1"/>
    </source>
</evidence>
<dbReference type="InterPro" id="IPR011664">
    <property type="entry name" value="Abi_system_AbiD/AbiF-like"/>
</dbReference>
<sequence>METEVKSKIKKAKTFEEQIEILKSRNLVIKDESEAISILQRVNYYRLSAYMLTFKENDKFNEGITFDDVYNLYKFDKELRNLILPVLESIEVAFRTHIAYLIAHKYGPLGYEDKNNFKNEKYHADMKNKLQEEINRSDELFVKHHINNYDGVFPIWVVIELTSFGTLSKIYSNLKDDDQDDIAKNFYGTKGEYLKTWLHTLSNLRNICAHYGRLYNRKFTVTPKLFKADKKRGIINDSLFANLFVMGRLLKQKTEWKHFVTKLEALVEQYDKVDLKCLGFPNDWIEILKFNKK</sequence>
<proteinExistence type="predicted"/>
<organism evidence="1 2">
    <name type="scientific">Caloramator proteoclasticus DSM 10124</name>
    <dbReference type="NCBI Taxonomy" id="1121262"/>
    <lineage>
        <taxon>Bacteria</taxon>
        <taxon>Bacillati</taxon>
        <taxon>Bacillota</taxon>
        <taxon>Clostridia</taxon>
        <taxon>Eubacteriales</taxon>
        <taxon>Clostridiaceae</taxon>
        <taxon>Caloramator</taxon>
    </lineage>
</organism>
<dbReference type="PIRSF" id="PIRSF034934">
    <property type="entry name" value="AbiF_AbiD"/>
    <property type="match status" value="1"/>
</dbReference>
<reference evidence="2" key="1">
    <citation type="submission" date="2016-11" db="EMBL/GenBank/DDBJ databases">
        <authorList>
            <person name="Varghese N."/>
            <person name="Submissions S."/>
        </authorList>
    </citation>
    <scope>NUCLEOTIDE SEQUENCE [LARGE SCALE GENOMIC DNA]</scope>
    <source>
        <strain evidence="2">DSM 10124</strain>
    </source>
</reference>
<name>A0A1M5BN04_9CLOT</name>
<dbReference type="Pfam" id="PF07751">
    <property type="entry name" value="Abi_2"/>
    <property type="match status" value="1"/>
</dbReference>
<evidence type="ECO:0000313" key="2">
    <source>
        <dbReference type="Proteomes" id="UP000184423"/>
    </source>
</evidence>
<dbReference type="EMBL" id="FQVG01000077">
    <property type="protein sequence ID" value="SHF43786.1"/>
    <property type="molecule type" value="Genomic_DNA"/>
</dbReference>
<accession>A0A1M5BN04</accession>
<dbReference type="InterPro" id="IPR017034">
    <property type="entry name" value="Abi_system_AbiD/AbiF"/>
</dbReference>
<keyword evidence="2" id="KW-1185">Reference proteome</keyword>
<dbReference type="RefSeq" id="WP_073250168.1">
    <property type="nucleotide sequence ID" value="NZ_FQVG01000077.1"/>
</dbReference>
<protein>
    <submittedName>
        <fullName evidence="1">Abortive infection bacteriophage resistance protein</fullName>
    </submittedName>
</protein>
<dbReference type="Proteomes" id="UP000184423">
    <property type="component" value="Unassembled WGS sequence"/>
</dbReference>